<dbReference type="InterPro" id="IPR052155">
    <property type="entry name" value="Biofilm_reg_signaling"/>
</dbReference>
<dbReference type="InterPro" id="IPR043128">
    <property type="entry name" value="Rev_trsase/Diguanyl_cyclase"/>
</dbReference>
<dbReference type="OrthoDB" id="9814202at2"/>
<dbReference type="InterPro" id="IPR035919">
    <property type="entry name" value="EAL_sf"/>
</dbReference>
<evidence type="ECO:0000259" key="6">
    <source>
        <dbReference type="PROSITE" id="PS50887"/>
    </source>
</evidence>
<evidence type="ECO:0000256" key="2">
    <source>
        <dbReference type="SAM" id="Phobius"/>
    </source>
</evidence>
<evidence type="ECO:0000259" key="3">
    <source>
        <dbReference type="PROSITE" id="PS50112"/>
    </source>
</evidence>
<dbReference type="Gene3D" id="3.30.70.270">
    <property type="match status" value="1"/>
</dbReference>
<dbReference type="SUPFAM" id="SSF55073">
    <property type="entry name" value="Nucleotide cyclase"/>
    <property type="match status" value="1"/>
</dbReference>
<dbReference type="InterPro" id="IPR035965">
    <property type="entry name" value="PAS-like_dom_sf"/>
</dbReference>
<dbReference type="SUPFAM" id="SSF141868">
    <property type="entry name" value="EAL domain-like"/>
    <property type="match status" value="1"/>
</dbReference>
<dbReference type="SMART" id="SM00091">
    <property type="entry name" value="PAS"/>
    <property type="match status" value="1"/>
</dbReference>
<dbReference type="PANTHER" id="PTHR44757:SF2">
    <property type="entry name" value="BIOFILM ARCHITECTURE MAINTENANCE PROTEIN MBAA"/>
    <property type="match status" value="1"/>
</dbReference>
<dbReference type="InterPro" id="IPR029787">
    <property type="entry name" value="Nucleotide_cyclase"/>
</dbReference>
<dbReference type="CDD" id="cd01948">
    <property type="entry name" value="EAL"/>
    <property type="match status" value="1"/>
</dbReference>
<feature type="transmembrane region" description="Helical" evidence="2">
    <location>
        <begin position="20"/>
        <end position="42"/>
    </location>
</feature>
<dbReference type="InterPro" id="IPR001633">
    <property type="entry name" value="EAL_dom"/>
</dbReference>
<dbReference type="Gene3D" id="3.30.450.20">
    <property type="entry name" value="PAS domain"/>
    <property type="match status" value="1"/>
</dbReference>
<evidence type="ECO:0000256" key="1">
    <source>
        <dbReference type="ARBA" id="ARBA00051114"/>
    </source>
</evidence>
<dbReference type="CDD" id="cd01949">
    <property type="entry name" value="GGDEF"/>
    <property type="match status" value="1"/>
</dbReference>
<dbReference type="Proteomes" id="UP000321567">
    <property type="component" value="Unassembled WGS sequence"/>
</dbReference>
<keyword evidence="8" id="KW-1185">Reference proteome</keyword>
<comment type="caution">
    <text evidence="7">The sequence shown here is derived from an EMBL/GenBank/DDBJ whole genome shotgun (WGS) entry which is preliminary data.</text>
</comment>
<dbReference type="GO" id="GO:0071111">
    <property type="term" value="F:cyclic-guanylate-specific phosphodiesterase activity"/>
    <property type="evidence" value="ECO:0007669"/>
    <property type="project" value="UniProtKB-EC"/>
</dbReference>
<dbReference type="FunFam" id="3.30.70.270:FF:000001">
    <property type="entry name" value="Diguanylate cyclase domain protein"/>
    <property type="match status" value="1"/>
</dbReference>
<dbReference type="Pfam" id="PF08269">
    <property type="entry name" value="dCache_2"/>
    <property type="match status" value="1"/>
</dbReference>
<dbReference type="InterPro" id="IPR000014">
    <property type="entry name" value="PAS"/>
</dbReference>
<dbReference type="InterPro" id="IPR000700">
    <property type="entry name" value="PAS-assoc_C"/>
</dbReference>
<evidence type="ECO:0000259" key="5">
    <source>
        <dbReference type="PROSITE" id="PS50883"/>
    </source>
</evidence>
<dbReference type="GO" id="GO:0071732">
    <property type="term" value="P:cellular response to nitric oxide"/>
    <property type="evidence" value="ECO:0007669"/>
    <property type="project" value="UniProtKB-ARBA"/>
</dbReference>
<dbReference type="NCBIfam" id="TIGR00254">
    <property type="entry name" value="GGDEF"/>
    <property type="match status" value="1"/>
</dbReference>
<keyword evidence="2" id="KW-0472">Membrane</keyword>
<keyword evidence="2" id="KW-1133">Transmembrane helix</keyword>
<comment type="catalytic activity">
    <reaction evidence="1">
        <text>3',3'-c-di-GMP + H2O = 5'-phosphoguanylyl(3'-&gt;5')guanosine + H(+)</text>
        <dbReference type="Rhea" id="RHEA:24902"/>
        <dbReference type="ChEBI" id="CHEBI:15377"/>
        <dbReference type="ChEBI" id="CHEBI:15378"/>
        <dbReference type="ChEBI" id="CHEBI:58754"/>
        <dbReference type="ChEBI" id="CHEBI:58805"/>
        <dbReference type="EC" id="3.1.4.52"/>
    </reaction>
    <physiologicalReaction direction="left-to-right" evidence="1">
        <dbReference type="Rhea" id="RHEA:24903"/>
    </physiologicalReaction>
</comment>
<feature type="domain" description="EAL" evidence="5">
    <location>
        <begin position="695"/>
        <end position="949"/>
    </location>
</feature>
<dbReference type="PANTHER" id="PTHR44757">
    <property type="entry name" value="DIGUANYLATE CYCLASE DGCP"/>
    <property type="match status" value="1"/>
</dbReference>
<accession>A0A512H8C7</accession>
<dbReference type="InterPro" id="IPR000160">
    <property type="entry name" value="GGDEF_dom"/>
</dbReference>
<dbReference type="RefSeq" id="WP_147163727.1">
    <property type="nucleotide sequence ID" value="NZ_BJZO01000045.1"/>
</dbReference>
<dbReference type="EMBL" id="BJZO01000045">
    <property type="protein sequence ID" value="GEO81697.1"/>
    <property type="molecule type" value="Genomic_DNA"/>
</dbReference>
<sequence>MLKGWTNRTVPPLHSLIASWGGRLVFAAGLLSIGGATAAALWDHSLPSGDGALAAQAARLGLDRQITGVLTRLERQRADLDTHVREEIRAHSAEGLALVQALNQQLGAVVPAEVLRPLMVDSLRSLGSFHGLGGYFVINEHGHALLAPQGRPGMGAANADSEAQGGTLIPSPVTALAVPGAEGFVRYEDEAPPGASGRTILAHFRPFPALGWTVGAAADLTALEAQGQEVLLKDLRAERGTDDPGVLLLPAEGARETPALGADATALAALPGGSALVASIQALARTGGGVARVDWPFPPGSPPAPGLVRVKVFEPWHWAVAVGEREPAPQAAAGVLAAWTDSGPVLLLLGGLLGGGALGVGLLVFGMGRAVRQARASLAAQALALEEREQERRLVGQVIETAAEAVLITDSELHIQRTNAAFSHLTGYPADEVLTRSLFLLASDRHDRRFLVTIRSAVRATGLWQGDFWVRRRDGAVVLCRLRLAQARTQEGKIGNHVALLSDISERKAAEERIRQLAYFDPLTQLPNRLQLRNRLAQAMAATERSGSQGAVLFIDLDNFKTLNDTRGHDIGDKLLIEVAARLRDALRERDVVARVGGDEFVVILPHLDADPAEAAAQVERVAEKILIRLNVPCEIEGLAHVTTPSIGACLFSGESESVDTLLKHADTAMYQAKARGRNRLCFFEPAIQDALMRRSRLENDLREAIDREEFVPFFQPQVDDEGTLVGAEVLVRWIHPKAGLIGPGEFVPLAEETGLIGAMGRQMLECTCALIKKWEAEGIGGSLALAVNVSAAQFRDPLFVKQVLDLLSHYGVDPGRLKLELTESLVIDDIQGSIRTMNRLKAEGLGFSMDDFGTGYSSLSQLKRLPLDQLKIDRSFVEDVTSDPNDAVIVRTIIAMSRSLGLDVLAEGVETPEQRAFLVANGCQAFQGFLFSPPVDARTFEDMLGGPVTFPVSDLQAWRPGGRKDYPLSSS</sequence>
<feature type="domain" description="GGDEF" evidence="6">
    <location>
        <begin position="548"/>
        <end position="686"/>
    </location>
</feature>
<protein>
    <recommendedName>
        <fullName evidence="9">GGDEF domain-containing protein</fullName>
    </recommendedName>
</protein>
<dbReference type="SUPFAM" id="SSF55785">
    <property type="entry name" value="PYP-like sensor domain (PAS domain)"/>
    <property type="match status" value="1"/>
</dbReference>
<feature type="domain" description="PAC" evidence="4">
    <location>
        <begin position="464"/>
        <end position="516"/>
    </location>
</feature>
<organism evidence="7 8">
    <name type="scientific">Pararhodospirillum oryzae</name>
    <dbReference type="NCBI Taxonomy" id="478448"/>
    <lineage>
        <taxon>Bacteria</taxon>
        <taxon>Pseudomonadati</taxon>
        <taxon>Pseudomonadota</taxon>
        <taxon>Alphaproteobacteria</taxon>
        <taxon>Rhodospirillales</taxon>
        <taxon>Rhodospirillaceae</taxon>
        <taxon>Pararhodospirillum</taxon>
    </lineage>
</organism>
<dbReference type="InterPro" id="IPR004010">
    <property type="entry name" value="Double_Cache_2"/>
</dbReference>
<dbReference type="PROSITE" id="PS50883">
    <property type="entry name" value="EAL"/>
    <property type="match status" value="1"/>
</dbReference>
<dbReference type="SMART" id="SM00267">
    <property type="entry name" value="GGDEF"/>
    <property type="match status" value="1"/>
</dbReference>
<dbReference type="NCBIfam" id="TIGR00229">
    <property type="entry name" value="sensory_box"/>
    <property type="match status" value="1"/>
</dbReference>
<dbReference type="Pfam" id="PF00563">
    <property type="entry name" value="EAL"/>
    <property type="match status" value="1"/>
</dbReference>
<dbReference type="SMART" id="SM00052">
    <property type="entry name" value="EAL"/>
    <property type="match status" value="1"/>
</dbReference>
<dbReference type="Pfam" id="PF13426">
    <property type="entry name" value="PAS_9"/>
    <property type="match status" value="1"/>
</dbReference>
<feature type="domain" description="PAS" evidence="3">
    <location>
        <begin position="391"/>
        <end position="440"/>
    </location>
</feature>
<evidence type="ECO:0000259" key="4">
    <source>
        <dbReference type="PROSITE" id="PS50113"/>
    </source>
</evidence>
<dbReference type="AlphaFoldDB" id="A0A512H8C7"/>
<gene>
    <name evidence="7" type="ORF">ROR02_18280</name>
</gene>
<proteinExistence type="predicted"/>
<evidence type="ECO:0008006" key="9">
    <source>
        <dbReference type="Google" id="ProtNLM"/>
    </source>
</evidence>
<dbReference type="Pfam" id="PF00990">
    <property type="entry name" value="GGDEF"/>
    <property type="match status" value="1"/>
</dbReference>
<dbReference type="CDD" id="cd00130">
    <property type="entry name" value="PAS"/>
    <property type="match status" value="1"/>
</dbReference>
<evidence type="ECO:0000313" key="8">
    <source>
        <dbReference type="Proteomes" id="UP000321567"/>
    </source>
</evidence>
<name>A0A512H8C7_9PROT</name>
<dbReference type="Gene3D" id="3.20.20.450">
    <property type="entry name" value="EAL domain"/>
    <property type="match status" value="1"/>
</dbReference>
<feature type="transmembrane region" description="Helical" evidence="2">
    <location>
        <begin position="345"/>
        <end position="368"/>
    </location>
</feature>
<dbReference type="PROSITE" id="PS50887">
    <property type="entry name" value="GGDEF"/>
    <property type="match status" value="1"/>
</dbReference>
<dbReference type="FunFam" id="3.20.20.450:FF:000001">
    <property type="entry name" value="Cyclic di-GMP phosphodiesterase yahA"/>
    <property type="match status" value="1"/>
</dbReference>
<reference evidence="7 8" key="1">
    <citation type="submission" date="2019-07" db="EMBL/GenBank/DDBJ databases">
        <title>Whole genome shotgun sequence of Rhodospirillum oryzae NBRC 107573.</title>
        <authorList>
            <person name="Hosoyama A."/>
            <person name="Uohara A."/>
            <person name="Ohji S."/>
            <person name="Ichikawa N."/>
        </authorList>
    </citation>
    <scope>NUCLEOTIDE SEQUENCE [LARGE SCALE GENOMIC DNA]</scope>
    <source>
        <strain evidence="7 8">NBRC 107573</strain>
    </source>
</reference>
<dbReference type="PROSITE" id="PS50113">
    <property type="entry name" value="PAC"/>
    <property type="match status" value="1"/>
</dbReference>
<keyword evidence="2" id="KW-0812">Transmembrane</keyword>
<evidence type="ECO:0000313" key="7">
    <source>
        <dbReference type="EMBL" id="GEO81697.1"/>
    </source>
</evidence>
<dbReference type="PROSITE" id="PS50112">
    <property type="entry name" value="PAS"/>
    <property type="match status" value="1"/>
</dbReference>